<feature type="compositionally biased region" description="Basic and acidic residues" evidence="1">
    <location>
        <begin position="8"/>
        <end position="22"/>
    </location>
</feature>
<comment type="caution">
    <text evidence="2">The sequence shown here is derived from an EMBL/GenBank/DDBJ whole genome shotgun (WGS) entry which is preliminary data.</text>
</comment>
<accession>A0AAD8PRQ5</accession>
<evidence type="ECO:0000313" key="3">
    <source>
        <dbReference type="Proteomes" id="UP001230504"/>
    </source>
</evidence>
<sequence>MKVSCGRECSRRERGHTAKDLIEVDEQMTSNLAWRREMSKTDEKDGREGGKERKKRNNRRRRELGLMLGQRGNFNGFWFYSWWIRGGRWDENSGFSEGRGLGWASVLLSGASKGREQRQQMDMYSTLCWGRPDKSVEVTTWEQRQPEMWEEEEKGGGGV</sequence>
<dbReference type="AlphaFoldDB" id="A0AAD8PRQ5"/>
<feature type="compositionally biased region" description="Basic residues" evidence="1">
    <location>
        <begin position="52"/>
        <end position="62"/>
    </location>
</feature>
<evidence type="ECO:0000313" key="2">
    <source>
        <dbReference type="EMBL" id="KAK1579431.1"/>
    </source>
</evidence>
<reference evidence="2" key="1">
    <citation type="submission" date="2021-06" db="EMBL/GenBank/DDBJ databases">
        <title>Comparative genomics, transcriptomics and evolutionary studies reveal genomic signatures of adaptation to plant cell wall in hemibiotrophic fungi.</title>
        <authorList>
            <consortium name="DOE Joint Genome Institute"/>
            <person name="Baroncelli R."/>
            <person name="Diaz J.F."/>
            <person name="Benocci T."/>
            <person name="Peng M."/>
            <person name="Battaglia E."/>
            <person name="Haridas S."/>
            <person name="Andreopoulos W."/>
            <person name="Labutti K."/>
            <person name="Pangilinan J."/>
            <person name="Floch G.L."/>
            <person name="Makela M.R."/>
            <person name="Henrissat B."/>
            <person name="Grigoriev I.V."/>
            <person name="Crouch J.A."/>
            <person name="De Vries R.P."/>
            <person name="Sukno S.A."/>
            <person name="Thon M.R."/>
        </authorList>
    </citation>
    <scope>NUCLEOTIDE SEQUENCE</scope>
    <source>
        <strain evidence="2">CBS 125086</strain>
    </source>
</reference>
<organism evidence="2 3">
    <name type="scientific">Colletotrichum navitas</name>
    <dbReference type="NCBI Taxonomy" id="681940"/>
    <lineage>
        <taxon>Eukaryota</taxon>
        <taxon>Fungi</taxon>
        <taxon>Dikarya</taxon>
        <taxon>Ascomycota</taxon>
        <taxon>Pezizomycotina</taxon>
        <taxon>Sordariomycetes</taxon>
        <taxon>Hypocreomycetidae</taxon>
        <taxon>Glomerellales</taxon>
        <taxon>Glomerellaceae</taxon>
        <taxon>Colletotrichum</taxon>
        <taxon>Colletotrichum graminicola species complex</taxon>
    </lineage>
</organism>
<feature type="region of interest" description="Disordered" evidence="1">
    <location>
        <begin position="1"/>
        <end position="62"/>
    </location>
</feature>
<gene>
    <name evidence="2" type="ORF">LY79DRAFT_342291</name>
</gene>
<protein>
    <submittedName>
        <fullName evidence="2">Uncharacterized protein</fullName>
    </submittedName>
</protein>
<dbReference type="GeneID" id="85436812"/>
<dbReference type="Proteomes" id="UP001230504">
    <property type="component" value="Unassembled WGS sequence"/>
</dbReference>
<dbReference type="RefSeq" id="XP_060410555.1">
    <property type="nucleotide sequence ID" value="XM_060552572.1"/>
</dbReference>
<proteinExistence type="predicted"/>
<name>A0AAD8PRQ5_9PEZI</name>
<feature type="compositionally biased region" description="Basic and acidic residues" evidence="1">
    <location>
        <begin position="34"/>
        <end position="51"/>
    </location>
</feature>
<dbReference type="EMBL" id="JAHLJV010000066">
    <property type="protein sequence ID" value="KAK1579431.1"/>
    <property type="molecule type" value="Genomic_DNA"/>
</dbReference>
<evidence type="ECO:0000256" key="1">
    <source>
        <dbReference type="SAM" id="MobiDB-lite"/>
    </source>
</evidence>
<keyword evidence="3" id="KW-1185">Reference proteome</keyword>